<keyword evidence="3" id="KW-1185">Reference proteome</keyword>
<evidence type="ECO:0000313" key="3">
    <source>
        <dbReference type="Proteomes" id="UP000654075"/>
    </source>
</evidence>
<proteinExistence type="predicted"/>
<reference evidence="2" key="1">
    <citation type="submission" date="2021-02" db="EMBL/GenBank/DDBJ databases">
        <authorList>
            <person name="Dougan E. K."/>
            <person name="Rhodes N."/>
            <person name="Thang M."/>
            <person name="Chan C."/>
        </authorList>
    </citation>
    <scope>NUCLEOTIDE SEQUENCE</scope>
</reference>
<accession>A0A813H5S4</accession>
<sequence length="253" mass="27332">MRSVTTWGTGHGLRGARHPAAAAEAAALTLRGHLDNTRRGPHRSVAAASGAAAIAAIGTSRAFKRRDKRRAWRKASVRGEAIKSPALSPSLQQQLEDPKEKPSPSKRTASTTVGNRSALRACLKSYQWEEALHLLGHLRKNKSKKALAADLSTAVSVCDRCGQWGQVLELFSEIRSLKCAPDAFAFCAAVIAAQRADTPDTCQAVLEVLQGPRAKPLDQQAYVRAILASEKLDLWEHALTLMVEAIDSSIELK</sequence>
<dbReference type="InterPro" id="IPR011990">
    <property type="entry name" value="TPR-like_helical_dom_sf"/>
</dbReference>
<dbReference type="Gene3D" id="1.25.40.10">
    <property type="entry name" value="Tetratricopeptide repeat domain"/>
    <property type="match status" value="1"/>
</dbReference>
<evidence type="ECO:0000313" key="2">
    <source>
        <dbReference type="EMBL" id="CAE8632990.1"/>
    </source>
</evidence>
<gene>
    <name evidence="2" type="ORF">PGLA1383_LOCUS48902</name>
</gene>
<dbReference type="EMBL" id="CAJNNV010030581">
    <property type="protein sequence ID" value="CAE8632990.1"/>
    <property type="molecule type" value="Genomic_DNA"/>
</dbReference>
<dbReference type="Proteomes" id="UP000654075">
    <property type="component" value="Unassembled WGS sequence"/>
</dbReference>
<feature type="non-terminal residue" evidence="2">
    <location>
        <position position="253"/>
    </location>
</feature>
<evidence type="ECO:0000256" key="1">
    <source>
        <dbReference type="SAM" id="MobiDB-lite"/>
    </source>
</evidence>
<evidence type="ECO:0008006" key="4">
    <source>
        <dbReference type="Google" id="ProtNLM"/>
    </source>
</evidence>
<dbReference type="OrthoDB" id="185373at2759"/>
<protein>
    <recommendedName>
        <fullName evidence="4">Pentatricopeptide repeat-containing protein</fullName>
    </recommendedName>
</protein>
<dbReference type="AlphaFoldDB" id="A0A813H5S4"/>
<feature type="region of interest" description="Disordered" evidence="1">
    <location>
        <begin position="86"/>
        <end position="113"/>
    </location>
</feature>
<comment type="caution">
    <text evidence="2">The sequence shown here is derived from an EMBL/GenBank/DDBJ whole genome shotgun (WGS) entry which is preliminary data.</text>
</comment>
<organism evidence="2 3">
    <name type="scientific">Polarella glacialis</name>
    <name type="common">Dinoflagellate</name>
    <dbReference type="NCBI Taxonomy" id="89957"/>
    <lineage>
        <taxon>Eukaryota</taxon>
        <taxon>Sar</taxon>
        <taxon>Alveolata</taxon>
        <taxon>Dinophyceae</taxon>
        <taxon>Suessiales</taxon>
        <taxon>Suessiaceae</taxon>
        <taxon>Polarella</taxon>
    </lineage>
</organism>
<name>A0A813H5S4_POLGL</name>